<keyword evidence="5" id="KW-0963">Cytoplasm</keyword>
<keyword evidence="5 7" id="KW-0418">Kinase</keyword>
<feature type="binding site" evidence="5">
    <location>
        <begin position="11"/>
        <end position="16"/>
    </location>
    <ligand>
        <name>ATP</name>
        <dbReference type="ChEBI" id="CHEBI:30616"/>
    </ligand>
</feature>
<accession>A0A1N6SDA8</accession>
<evidence type="ECO:0000256" key="3">
    <source>
        <dbReference type="ARBA" id="ARBA00022840"/>
    </source>
</evidence>
<reference evidence="7 8" key="1">
    <citation type="submission" date="2017-01" db="EMBL/GenBank/DDBJ databases">
        <authorList>
            <person name="Mah S.A."/>
            <person name="Swanson W.J."/>
            <person name="Moy G.W."/>
            <person name="Vacquier V.D."/>
        </authorList>
    </citation>
    <scope>NUCLEOTIDE SEQUENCE [LARGE SCALE GENOMIC DNA]</scope>
    <source>
        <strain evidence="7 8">DSM 7027</strain>
    </source>
</reference>
<protein>
    <recommendedName>
        <fullName evidence="5 6">Dephospho-CoA kinase</fullName>
        <ecNumber evidence="5 6">2.7.1.24</ecNumber>
    </recommendedName>
    <alternativeName>
        <fullName evidence="5">Dephosphocoenzyme A kinase</fullName>
    </alternativeName>
</protein>
<dbReference type="UniPathway" id="UPA00241">
    <property type="reaction ID" value="UER00356"/>
</dbReference>
<sequence length="207" mass="22872">MLVAGLTGGIGCGKSTASECFIALGVPVIDADQVARQVVEPGSEALGKIAAHFGDQLIQANGTLDRPALRRIVFDNERERNWLETLLHPLIRDRILDTLEQLDQDGHSYAILASPLLLETDQHLLISRVIVVDVPESTQVERTMQRDGMEEAQVRQILAAQMDRDERLKHADFVLDNNGSPEQLKQAVAELHPKLKQLADEEDAADD</sequence>
<dbReference type="STRING" id="49186.SAMN05421647_104198"/>
<evidence type="ECO:0000256" key="5">
    <source>
        <dbReference type="HAMAP-Rule" id="MF_00376"/>
    </source>
</evidence>
<dbReference type="SUPFAM" id="SSF52540">
    <property type="entry name" value="P-loop containing nucleoside triphosphate hydrolases"/>
    <property type="match status" value="1"/>
</dbReference>
<dbReference type="EMBL" id="FTMN01000004">
    <property type="protein sequence ID" value="SIQ39135.1"/>
    <property type="molecule type" value="Genomic_DNA"/>
</dbReference>
<gene>
    <name evidence="5" type="primary">coaE</name>
    <name evidence="7" type="ORF">SAMN05421647_104198</name>
</gene>
<evidence type="ECO:0000256" key="6">
    <source>
        <dbReference type="NCBIfam" id="TIGR00152"/>
    </source>
</evidence>
<comment type="subcellular location">
    <subcellularLocation>
        <location evidence="5">Cytoplasm</location>
    </subcellularLocation>
</comment>
<keyword evidence="5" id="KW-0808">Transferase</keyword>
<dbReference type="PANTHER" id="PTHR10695:SF46">
    <property type="entry name" value="BIFUNCTIONAL COENZYME A SYNTHASE-RELATED"/>
    <property type="match status" value="1"/>
</dbReference>
<evidence type="ECO:0000256" key="1">
    <source>
        <dbReference type="ARBA" id="ARBA00009018"/>
    </source>
</evidence>
<dbReference type="AlphaFoldDB" id="A0A1N6SDA8"/>
<dbReference type="GO" id="GO:0004140">
    <property type="term" value="F:dephospho-CoA kinase activity"/>
    <property type="evidence" value="ECO:0007669"/>
    <property type="project" value="UniProtKB-UniRule"/>
</dbReference>
<comment type="function">
    <text evidence="5">Catalyzes the phosphorylation of the 3'-hydroxyl group of dephosphocoenzyme A to form coenzyme A.</text>
</comment>
<dbReference type="EC" id="2.7.1.24" evidence="5 6"/>
<evidence type="ECO:0000313" key="7">
    <source>
        <dbReference type="EMBL" id="SIQ39135.1"/>
    </source>
</evidence>
<keyword evidence="2 5" id="KW-0547">Nucleotide-binding</keyword>
<organism evidence="7 8">
    <name type="scientific">Marinobacterium stanieri</name>
    <dbReference type="NCBI Taxonomy" id="49186"/>
    <lineage>
        <taxon>Bacteria</taxon>
        <taxon>Pseudomonadati</taxon>
        <taxon>Pseudomonadota</taxon>
        <taxon>Gammaproteobacteria</taxon>
        <taxon>Oceanospirillales</taxon>
        <taxon>Oceanospirillaceae</taxon>
        <taxon>Marinobacterium</taxon>
    </lineage>
</organism>
<dbReference type="GO" id="GO:0015937">
    <property type="term" value="P:coenzyme A biosynthetic process"/>
    <property type="evidence" value="ECO:0007669"/>
    <property type="project" value="UniProtKB-UniRule"/>
</dbReference>
<keyword evidence="3 5" id="KW-0067">ATP-binding</keyword>
<comment type="similarity">
    <text evidence="1 5">Belongs to the CoaE family.</text>
</comment>
<keyword evidence="4 5" id="KW-0173">Coenzyme A biosynthesis</keyword>
<dbReference type="GO" id="GO:0005737">
    <property type="term" value="C:cytoplasm"/>
    <property type="evidence" value="ECO:0007669"/>
    <property type="project" value="UniProtKB-SubCell"/>
</dbReference>
<evidence type="ECO:0000256" key="2">
    <source>
        <dbReference type="ARBA" id="ARBA00022741"/>
    </source>
</evidence>
<dbReference type="eggNOG" id="COG0237">
    <property type="taxonomic scope" value="Bacteria"/>
</dbReference>
<dbReference type="RefSeq" id="WP_076462792.1">
    <property type="nucleotide sequence ID" value="NZ_FTMN01000004.1"/>
</dbReference>
<dbReference type="CDD" id="cd02022">
    <property type="entry name" value="DPCK"/>
    <property type="match status" value="1"/>
</dbReference>
<dbReference type="GO" id="GO:0005524">
    <property type="term" value="F:ATP binding"/>
    <property type="evidence" value="ECO:0007669"/>
    <property type="project" value="UniProtKB-UniRule"/>
</dbReference>
<dbReference type="InterPro" id="IPR001977">
    <property type="entry name" value="Depp_CoAkinase"/>
</dbReference>
<dbReference type="Proteomes" id="UP000186895">
    <property type="component" value="Unassembled WGS sequence"/>
</dbReference>
<comment type="pathway">
    <text evidence="5">Cofactor biosynthesis; coenzyme A biosynthesis; CoA from (R)-pantothenate: step 5/5.</text>
</comment>
<dbReference type="Pfam" id="PF01121">
    <property type="entry name" value="CoaE"/>
    <property type="match status" value="1"/>
</dbReference>
<dbReference type="InterPro" id="IPR027417">
    <property type="entry name" value="P-loop_NTPase"/>
</dbReference>
<evidence type="ECO:0000313" key="8">
    <source>
        <dbReference type="Proteomes" id="UP000186895"/>
    </source>
</evidence>
<dbReference type="PANTHER" id="PTHR10695">
    <property type="entry name" value="DEPHOSPHO-COA KINASE-RELATED"/>
    <property type="match status" value="1"/>
</dbReference>
<keyword evidence="8" id="KW-1185">Reference proteome</keyword>
<dbReference type="NCBIfam" id="TIGR00152">
    <property type="entry name" value="dephospho-CoA kinase"/>
    <property type="match status" value="1"/>
</dbReference>
<dbReference type="PROSITE" id="PS51219">
    <property type="entry name" value="DPCK"/>
    <property type="match status" value="1"/>
</dbReference>
<dbReference type="HAMAP" id="MF_00376">
    <property type="entry name" value="Dephospho_CoA_kinase"/>
    <property type="match status" value="1"/>
</dbReference>
<dbReference type="Gene3D" id="3.40.50.300">
    <property type="entry name" value="P-loop containing nucleotide triphosphate hydrolases"/>
    <property type="match status" value="1"/>
</dbReference>
<name>A0A1N6SDA8_9GAMM</name>
<evidence type="ECO:0000256" key="4">
    <source>
        <dbReference type="ARBA" id="ARBA00022993"/>
    </source>
</evidence>
<comment type="catalytic activity">
    <reaction evidence="5">
        <text>3'-dephospho-CoA + ATP = ADP + CoA + H(+)</text>
        <dbReference type="Rhea" id="RHEA:18245"/>
        <dbReference type="ChEBI" id="CHEBI:15378"/>
        <dbReference type="ChEBI" id="CHEBI:30616"/>
        <dbReference type="ChEBI" id="CHEBI:57287"/>
        <dbReference type="ChEBI" id="CHEBI:57328"/>
        <dbReference type="ChEBI" id="CHEBI:456216"/>
        <dbReference type="EC" id="2.7.1.24"/>
    </reaction>
</comment>
<proteinExistence type="inferred from homology"/>